<comment type="caution">
    <text evidence="1">The sequence shown here is derived from an EMBL/GenBank/DDBJ whole genome shotgun (WGS) entry which is preliminary data.</text>
</comment>
<keyword evidence="2" id="KW-1185">Reference proteome</keyword>
<dbReference type="RefSeq" id="WP_207276615.1">
    <property type="nucleotide sequence ID" value="NZ_JAFMPK010000047.1"/>
</dbReference>
<dbReference type="InterPro" id="IPR023214">
    <property type="entry name" value="HAD_sf"/>
</dbReference>
<dbReference type="Gene3D" id="3.40.50.1000">
    <property type="entry name" value="HAD superfamily/HAD-like"/>
    <property type="match status" value="1"/>
</dbReference>
<dbReference type="SUPFAM" id="SSF56784">
    <property type="entry name" value="HAD-like"/>
    <property type="match status" value="1"/>
</dbReference>
<evidence type="ECO:0000313" key="1">
    <source>
        <dbReference type="EMBL" id="MBO0610706.1"/>
    </source>
</evidence>
<dbReference type="Proteomes" id="UP000664617">
    <property type="component" value="Unassembled WGS sequence"/>
</dbReference>
<proteinExistence type="predicted"/>
<sequence>MSADGPSATIDSATWSMARLVLLDIDAHLATTDQRIAADTVGALELVRAAGHTVLLSTGRSLVGLLRLAGRLGLNEGYAICSHGALTVRLDPGMPSGYEVIDAVTFDLAALILQLEDLRLLAQTRIAAEEAGAGWRVNHRFETGLRGFQEQVPLARLRGEATTQARLHAAGISQYTDILAAATGLTVTPTGPDSCDVTGPDTSLAAACDVARDRLGLPAHTTTAVRDSLHDSVNVLIPPDALRPGLSALAAQLTAAVTTAATTGGSEAEVAVRVWLGDDVHLSRAELWSRRRHGWVRSAPIPAGRGATMRDVEHAALDAGLPFPRGTEGRRRPWWRSIADDRAPAGFELPLGRT</sequence>
<dbReference type="Gene3D" id="3.30.1240.10">
    <property type="match status" value="1"/>
</dbReference>
<name>A0ABS3ICG5_9MICO</name>
<keyword evidence="1" id="KW-0378">Hydrolase</keyword>
<gene>
    <name evidence="1" type="ORF">J0911_16900</name>
</gene>
<reference evidence="2" key="2">
    <citation type="submission" date="2023-07" db="EMBL/GenBank/DDBJ databases">
        <title>Myceligenerans salitolerans sp. nov., a halotolerant actinomycete isolated from a salt lake in Xinjiang, China.</title>
        <authorList>
            <person name="Guan T."/>
        </authorList>
    </citation>
    <scope>NUCLEOTIDE SEQUENCE [LARGE SCALE GENOMIC DNA]</scope>
    <source>
        <strain evidence="2">XHU 5031</strain>
    </source>
</reference>
<dbReference type="EMBL" id="JAFMPK010000047">
    <property type="protein sequence ID" value="MBO0610706.1"/>
    <property type="molecule type" value="Genomic_DNA"/>
</dbReference>
<protein>
    <submittedName>
        <fullName evidence="1">HAD hydrolase family protein</fullName>
    </submittedName>
</protein>
<dbReference type="InterPro" id="IPR036412">
    <property type="entry name" value="HAD-like_sf"/>
</dbReference>
<evidence type="ECO:0000313" key="2">
    <source>
        <dbReference type="Proteomes" id="UP000664617"/>
    </source>
</evidence>
<organism evidence="1 2">
    <name type="scientific">Myceligenerans salitolerans</name>
    <dbReference type="NCBI Taxonomy" id="1230528"/>
    <lineage>
        <taxon>Bacteria</taxon>
        <taxon>Bacillati</taxon>
        <taxon>Actinomycetota</taxon>
        <taxon>Actinomycetes</taxon>
        <taxon>Micrococcales</taxon>
        <taxon>Promicromonosporaceae</taxon>
        <taxon>Myceligenerans</taxon>
    </lineage>
</organism>
<dbReference type="Pfam" id="PF08282">
    <property type="entry name" value="Hydrolase_3"/>
    <property type="match status" value="1"/>
</dbReference>
<reference evidence="1 2" key="1">
    <citation type="submission" date="2021-03" db="EMBL/GenBank/DDBJ databases">
        <authorList>
            <person name="Xin L."/>
        </authorList>
    </citation>
    <scope>NUCLEOTIDE SEQUENCE [LARGE SCALE GENOMIC DNA]</scope>
    <source>
        <strain evidence="1 2">XHU 5031</strain>
    </source>
</reference>
<dbReference type="GO" id="GO:0016787">
    <property type="term" value="F:hydrolase activity"/>
    <property type="evidence" value="ECO:0007669"/>
    <property type="project" value="UniProtKB-KW"/>
</dbReference>
<accession>A0ABS3ICG5</accession>